<dbReference type="CDD" id="cd17580">
    <property type="entry name" value="REC_2_DhkD-like"/>
    <property type="match status" value="1"/>
</dbReference>
<keyword evidence="3 9" id="KW-0145">Chemotaxis</keyword>
<dbReference type="Gene3D" id="3.30.450.20">
    <property type="entry name" value="PAS domain"/>
    <property type="match status" value="1"/>
</dbReference>
<dbReference type="CDD" id="cd00075">
    <property type="entry name" value="HATPase"/>
    <property type="match status" value="1"/>
</dbReference>
<dbReference type="PANTHER" id="PTHR24422">
    <property type="entry name" value="CHEMOTAXIS PROTEIN METHYLTRANSFERASE"/>
    <property type="match status" value="1"/>
</dbReference>
<dbReference type="SMART" id="SM00448">
    <property type="entry name" value="REC"/>
    <property type="match status" value="1"/>
</dbReference>
<comment type="catalytic activity">
    <reaction evidence="2">
        <text>L-glutamyl-[protein] + S-adenosyl-L-methionine = [protein]-L-glutamate 5-O-methyl ester + S-adenosyl-L-homocysteine</text>
        <dbReference type="Rhea" id="RHEA:24452"/>
        <dbReference type="Rhea" id="RHEA-COMP:10208"/>
        <dbReference type="Rhea" id="RHEA-COMP:10311"/>
        <dbReference type="ChEBI" id="CHEBI:29973"/>
        <dbReference type="ChEBI" id="CHEBI:57856"/>
        <dbReference type="ChEBI" id="CHEBI:59789"/>
        <dbReference type="ChEBI" id="CHEBI:82795"/>
        <dbReference type="EC" id="2.1.1.80"/>
    </reaction>
</comment>
<dbReference type="SUPFAM" id="SSF55874">
    <property type="entry name" value="ATPase domain of HSP90 chaperone/DNA topoisomerase II/histidine kinase"/>
    <property type="match status" value="1"/>
</dbReference>
<evidence type="ECO:0000256" key="1">
    <source>
        <dbReference type="ARBA" id="ARBA00000085"/>
    </source>
</evidence>
<dbReference type="InterPro" id="IPR036804">
    <property type="entry name" value="CheR_N_sf"/>
</dbReference>
<feature type="coiled-coil region" evidence="11">
    <location>
        <begin position="640"/>
        <end position="727"/>
    </location>
</feature>
<dbReference type="InterPro" id="IPR035909">
    <property type="entry name" value="CheB_C"/>
</dbReference>
<dbReference type="Pfam" id="PF03705">
    <property type="entry name" value="CheR_N"/>
    <property type="match status" value="1"/>
</dbReference>
<evidence type="ECO:0000256" key="3">
    <source>
        <dbReference type="ARBA" id="ARBA00022500"/>
    </source>
</evidence>
<dbReference type="Gene3D" id="1.10.287.130">
    <property type="match status" value="1"/>
</dbReference>
<keyword evidence="8" id="KW-0418">Kinase</keyword>
<dbReference type="FunFam" id="3.30.565.10:FF:000006">
    <property type="entry name" value="Sensor histidine kinase WalK"/>
    <property type="match status" value="1"/>
</dbReference>
<dbReference type="Pfam" id="PF00512">
    <property type="entry name" value="HisKA"/>
    <property type="match status" value="1"/>
</dbReference>
<feature type="active site" evidence="9">
    <location>
        <position position="138"/>
    </location>
</feature>
<gene>
    <name evidence="17" type="ORF">B1812_08280</name>
</gene>
<evidence type="ECO:0000256" key="7">
    <source>
        <dbReference type="ARBA" id="ARBA00022691"/>
    </source>
</evidence>
<evidence type="ECO:0000259" key="15">
    <source>
        <dbReference type="PROSITE" id="PS50122"/>
    </source>
</evidence>
<dbReference type="Pfam" id="PF01339">
    <property type="entry name" value="CheB_methylest"/>
    <property type="match status" value="1"/>
</dbReference>
<dbReference type="Gene3D" id="3.30.450.40">
    <property type="match status" value="1"/>
</dbReference>
<dbReference type="PROSITE" id="PS50110">
    <property type="entry name" value="RESPONSE_REGULATORY"/>
    <property type="match status" value="1"/>
</dbReference>
<dbReference type="SUPFAM" id="SSF47384">
    <property type="entry name" value="Homodimeric domain of signal transducing histidine kinase"/>
    <property type="match status" value="1"/>
</dbReference>
<dbReference type="InterPro" id="IPR001789">
    <property type="entry name" value="Sig_transdc_resp-reg_receiver"/>
</dbReference>
<keyword evidence="18" id="KW-1185">Reference proteome</keyword>
<keyword evidence="4 10" id="KW-0597">Phosphoprotein</keyword>
<evidence type="ECO:0000256" key="6">
    <source>
        <dbReference type="ARBA" id="ARBA00022679"/>
    </source>
</evidence>
<dbReference type="PROSITE" id="PS50109">
    <property type="entry name" value="HIS_KIN"/>
    <property type="match status" value="1"/>
</dbReference>
<dbReference type="SMART" id="SM00388">
    <property type="entry name" value="HisKA"/>
    <property type="match status" value="1"/>
</dbReference>
<keyword evidence="11" id="KW-0175">Coiled coil</keyword>
<dbReference type="GO" id="GO:0000156">
    <property type="term" value="F:phosphorelay response regulator activity"/>
    <property type="evidence" value="ECO:0007669"/>
    <property type="project" value="InterPro"/>
</dbReference>
<evidence type="ECO:0000256" key="5">
    <source>
        <dbReference type="ARBA" id="ARBA00022603"/>
    </source>
</evidence>
<dbReference type="SMART" id="SM00387">
    <property type="entry name" value="HATPase_c"/>
    <property type="match status" value="1"/>
</dbReference>
<dbReference type="OrthoDB" id="9764438at2"/>
<evidence type="ECO:0000313" key="18">
    <source>
        <dbReference type="Proteomes" id="UP000193978"/>
    </source>
</evidence>
<dbReference type="InterPro" id="IPR003018">
    <property type="entry name" value="GAF"/>
</dbReference>
<dbReference type="InterPro" id="IPR003661">
    <property type="entry name" value="HisK_dim/P_dom"/>
</dbReference>
<dbReference type="InterPro" id="IPR022641">
    <property type="entry name" value="CheR_N"/>
</dbReference>
<dbReference type="CDD" id="cd16434">
    <property type="entry name" value="CheB-CheR_fusion"/>
    <property type="match status" value="1"/>
</dbReference>
<feature type="modified residue" description="4-aspartylphosphate" evidence="10">
    <location>
        <position position="1313"/>
    </location>
</feature>
<dbReference type="InterPro" id="IPR036890">
    <property type="entry name" value="HATPase_C_sf"/>
</dbReference>
<keyword evidence="6" id="KW-0808">Transferase</keyword>
<dbReference type="SUPFAM" id="SSF53335">
    <property type="entry name" value="S-adenosyl-L-methionine-dependent methyltransferases"/>
    <property type="match status" value="1"/>
</dbReference>
<dbReference type="InterPro" id="IPR029063">
    <property type="entry name" value="SAM-dependent_MTases_sf"/>
</dbReference>
<feature type="coiled-coil region" evidence="11">
    <location>
        <begin position="1049"/>
        <end position="1076"/>
    </location>
</feature>
<keyword evidence="7" id="KW-0949">S-adenosyl-L-methionine</keyword>
<dbReference type="InterPro" id="IPR003594">
    <property type="entry name" value="HATPase_dom"/>
</dbReference>
<dbReference type="InterPro" id="IPR022642">
    <property type="entry name" value="CheR_C"/>
</dbReference>
<dbReference type="Pfam" id="PF00072">
    <property type="entry name" value="Response_reg"/>
    <property type="match status" value="1"/>
</dbReference>
<keyword evidence="9" id="KW-0378">Hydrolase</keyword>
<dbReference type="PROSITE" id="PS50123">
    <property type="entry name" value="CHER"/>
    <property type="match status" value="1"/>
</dbReference>
<dbReference type="SUPFAM" id="SSF55781">
    <property type="entry name" value="GAF domain-like"/>
    <property type="match status" value="1"/>
</dbReference>
<evidence type="ECO:0000259" key="16">
    <source>
        <dbReference type="PROSITE" id="PS50123"/>
    </source>
</evidence>
<dbReference type="STRING" id="655015.B1812_08280"/>
<dbReference type="Pfam" id="PF13596">
    <property type="entry name" value="PAS_10"/>
    <property type="match status" value="1"/>
</dbReference>
<dbReference type="RefSeq" id="WP_085771162.1">
    <property type="nucleotide sequence ID" value="NZ_AP027149.1"/>
</dbReference>
<reference evidence="17 18" key="1">
    <citation type="submission" date="2017-02" db="EMBL/GenBank/DDBJ databases">
        <authorList>
            <person name="Peterson S.W."/>
        </authorList>
    </citation>
    <scope>NUCLEOTIDE SEQUENCE [LARGE SCALE GENOMIC DNA]</scope>
    <source>
        <strain evidence="17 18">S285</strain>
    </source>
</reference>
<dbReference type="Pfam" id="PF02518">
    <property type="entry name" value="HATPase_c"/>
    <property type="match status" value="1"/>
</dbReference>
<comment type="catalytic activity">
    <reaction evidence="1">
        <text>ATP + protein L-histidine = ADP + protein N-phospho-L-histidine.</text>
        <dbReference type="EC" id="2.7.13.3"/>
    </reaction>
</comment>
<dbReference type="CDD" id="cd00130">
    <property type="entry name" value="PAS"/>
    <property type="match status" value="1"/>
</dbReference>
<dbReference type="InterPro" id="IPR036097">
    <property type="entry name" value="HisK_dim/P_sf"/>
</dbReference>
<dbReference type="CDD" id="cd00082">
    <property type="entry name" value="HisKA"/>
    <property type="match status" value="1"/>
</dbReference>
<dbReference type="Pfam" id="PF13185">
    <property type="entry name" value="GAF_2"/>
    <property type="match status" value="1"/>
</dbReference>
<dbReference type="SUPFAM" id="SSF55785">
    <property type="entry name" value="PYP-like sensor domain (PAS domain)"/>
    <property type="match status" value="1"/>
</dbReference>
<dbReference type="InterPro" id="IPR005467">
    <property type="entry name" value="His_kinase_dom"/>
</dbReference>
<protein>
    <recommendedName>
        <fullName evidence="19">Histidine kinase</fullName>
    </recommendedName>
</protein>
<dbReference type="Gene3D" id="3.40.50.150">
    <property type="entry name" value="Vaccinia Virus protein VP39"/>
    <property type="match status" value="1"/>
</dbReference>
<feature type="domain" description="PAC" evidence="14">
    <location>
        <begin position="790"/>
        <end position="840"/>
    </location>
</feature>
<keyword evidence="5" id="KW-0489">Methyltransferase</keyword>
<dbReference type="Gene3D" id="3.40.50.2300">
    <property type="match status" value="1"/>
</dbReference>
<evidence type="ECO:0000313" key="17">
    <source>
        <dbReference type="EMBL" id="ARN81072.1"/>
    </source>
</evidence>
<dbReference type="GO" id="GO:0005737">
    <property type="term" value="C:cytoplasm"/>
    <property type="evidence" value="ECO:0007669"/>
    <property type="project" value="InterPro"/>
</dbReference>
<dbReference type="PROSITE" id="PS50113">
    <property type="entry name" value="PAC"/>
    <property type="match status" value="1"/>
</dbReference>
<dbReference type="Pfam" id="PF01739">
    <property type="entry name" value="CheR"/>
    <property type="match status" value="1"/>
</dbReference>
<evidence type="ECO:0000256" key="9">
    <source>
        <dbReference type="PROSITE-ProRule" id="PRU00050"/>
    </source>
</evidence>
<evidence type="ECO:0000259" key="12">
    <source>
        <dbReference type="PROSITE" id="PS50109"/>
    </source>
</evidence>
<name>A0A1W6MU24_9HYPH</name>
<feature type="domain" description="Response regulatory" evidence="13">
    <location>
        <begin position="1264"/>
        <end position="1380"/>
    </location>
</feature>
<feature type="domain" description="CheB-type methylesterase" evidence="15">
    <location>
        <begin position="10"/>
        <end position="196"/>
    </location>
</feature>
<dbReference type="KEGG" id="mbry:B1812_08280"/>
<organism evidence="17 18">
    <name type="scientific">Methylocystis bryophila</name>
    <dbReference type="NCBI Taxonomy" id="655015"/>
    <lineage>
        <taxon>Bacteria</taxon>
        <taxon>Pseudomonadati</taxon>
        <taxon>Pseudomonadota</taxon>
        <taxon>Alphaproteobacteria</taxon>
        <taxon>Hyphomicrobiales</taxon>
        <taxon>Methylocystaceae</taxon>
        <taxon>Methylocystis</taxon>
    </lineage>
</organism>
<dbReference type="EMBL" id="CP019948">
    <property type="protein sequence ID" value="ARN81072.1"/>
    <property type="molecule type" value="Genomic_DNA"/>
</dbReference>
<dbReference type="InterPro" id="IPR000700">
    <property type="entry name" value="PAS-assoc_C"/>
</dbReference>
<dbReference type="InterPro" id="IPR035965">
    <property type="entry name" value="PAS-like_dom_sf"/>
</dbReference>
<dbReference type="InterPro" id="IPR011006">
    <property type="entry name" value="CheY-like_superfamily"/>
</dbReference>
<evidence type="ECO:0008006" key="19">
    <source>
        <dbReference type="Google" id="ProtNLM"/>
    </source>
</evidence>
<feature type="domain" description="Histidine kinase" evidence="12">
    <location>
        <begin position="1023"/>
        <end position="1242"/>
    </location>
</feature>
<feature type="active site" evidence="9">
    <location>
        <position position="47"/>
    </location>
</feature>
<dbReference type="PROSITE" id="PS50122">
    <property type="entry name" value="CHEB"/>
    <property type="match status" value="1"/>
</dbReference>
<dbReference type="GO" id="GO:0006935">
    <property type="term" value="P:chemotaxis"/>
    <property type="evidence" value="ECO:0007669"/>
    <property type="project" value="UniProtKB-UniRule"/>
</dbReference>
<dbReference type="PANTHER" id="PTHR24422:SF27">
    <property type="entry name" value="PROTEIN-GLUTAMATE O-METHYLTRANSFERASE"/>
    <property type="match status" value="1"/>
</dbReference>
<dbReference type="Gene3D" id="1.10.155.10">
    <property type="entry name" value="Chemotaxis receptor methyltransferase CheR, N-terminal domain"/>
    <property type="match status" value="1"/>
</dbReference>
<dbReference type="InterPro" id="IPR029016">
    <property type="entry name" value="GAF-like_dom_sf"/>
</dbReference>
<dbReference type="GO" id="GO:0032259">
    <property type="term" value="P:methylation"/>
    <property type="evidence" value="ECO:0007669"/>
    <property type="project" value="UniProtKB-KW"/>
</dbReference>
<proteinExistence type="predicted"/>
<dbReference type="GO" id="GO:0008983">
    <property type="term" value="F:protein-glutamate O-methyltransferase activity"/>
    <property type="evidence" value="ECO:0007669"/>
    <property type="project" value="UniProtKB-EC"/>
</dbReference>
<dbReference type="PRINTS" id="PR00996">
    <property type="entry name" value="CHERMTFRASE"/>
</dbReference>
<sequence length="1384" mass="151976">MTDSSANDPPLTPVCAMGASAGGVTALQAFFSQIGDDLGLAYVVIVHLAPDQPSALAEILATRTSMPVHTVQDSTKLKANCVYVIPPDRELVIKGDDLTARPFSEPRGRRTPIDMFFRSIALAKGDGVAVVLSGSGSDGAVGVRAIKEAGGVIFVQDPNEAEYMMMPQSAIATGVVDFVAPISRLVGQIADVMRSKEAMRGVGEEEAERELRQIVNYLRQRTGHDFSSYKRATILRRVSRRMQVTRQESLNAYYQFLHANADEAKELFSDLLISVTSFFRDRAAYAALAEKVVAPIFDQLQGDAPIRIWVVGCATGEEAYSVGMLFLEEAAKRAVHPTLQIFASDLDEAALAVAREGRYPKAIETDMSEERLKRFFVEEGGGYRVKKELRDLVLFSLHSALKDPPFIKLDLISCRNFLIYLQHDLQRQLCSLFHYALKPTGSLFLGSAETVESITSHYRVVDRDARIYAPLAQTEKVAPMLPQLSTDHRPRELGPRHYVLPEAVIAVGHAHATALEQHAPPNVLIDSSQRILHLSPNVSLYFRPMGGPFSSDLTAQVRPELRVDLKLALQRLFESGQPTLTAPIAVDFNGDRRLVSMHVAPSAPAEPGAQGNALVLFIEAGKTPENGEAPQDDDINREEVVRLRKELSIAQDRVSASRKEHELATQELRAANEELQSINEEYRSTAEELETSKEELQSMNEELGTVNTELKNKLEIISRAHNDLQNLMAATEIGTLFLDNDLKIRLFTPIVANYFNITPGDIGRRISDYTNLLEYSELESDVATVLKTLTPIEREIASKNRRWLMIGLRPYRTLEARIEGVVLTLTDITSRKTAEAELHMELEATRQLQQLSTKFIQSEDITQPLNDVLKTAIELVGADFGAIHLYDDASQNLRIAAHKGFSERFLGRLASAESSDASHYGRVLKTLQQIMITDVERDPAGAPILEEARAAGFRAELSTPLVGAPGKIVGVLSMQFREPHELSRRDSRLIDIVARNAADAINAYQLKQKLREDDRRKNEFLAVLAHELRNPLATTSNAIQTLTRLKLDVPEAQELLAMAARQIEQLTRLVNDLLDISRITQGRIELRPQLLDLNNVVRRAMEANESAINDKRHKLNVSLFSKPLRVYGDPVRLAQALGNLISNAAKYTPEGGQIDIASGEKDGSAFVSVRDNGVGVPQNMLSQIFELFVQAEQAPHAKLTGGLGVGLALARSLVALHGGTIEAFSDGPGKGFTVVIRLPLSTADSPAQGTTVKQEPVLSAFAKRVFVVDDNADVANALVLLLRSFGAEARAAYSGAEALAKVKEFKPDIAFIDLGMPGMDGYEVARALRATPEGKEAILVALSGWGGDEHRKRGLEAGFDRHIIKPIDANELADLLAAPGKPKA</sequence>
<evidence type="ECO:0000256" key="11">
    <source>
        <dbReference type="SAM" id="Coils"/>
    </source>
</evidence>
<dbReference type="Gene3D" id="3.30.565.10">
    <property type="entry name" value="Histidine kinase-like ATPase, C-terminal domain"/>
    <property type="match status" value="1"/>
</dbReference>
<dbReference type="InterPro" id="IPR000673">
    <property type="entry name" value="Sig_transdc_resp-reg_Me-estase"/>
</dbReference>
<feature type="active site" evidence="9">
    <location>
        <position position="20"/>
    </location>
</feature>
<dbReference type="Proteomes" id="UP000193978">
    <property type="component" value="Chromosome"/>
</dbReference>
<dbReference type="InterPro" id="IPR000014">
    <property type="entry name" value="PAS"/>
</dbReference>
<dbReference type="SUPFAM" id="SSF52738">
    <property type="entry name" value="Methylesterase CheB, C-terminal domain"/>
    <property type="match status" value="1"/>
</dbReference>
<dbReference type="GO" id="GO:0000155">
    <property type="term" value="F:phosphorelay sensor kinase activity"/>
    <property type="evidence" value="ECO:0007669"/>
    <property type="project" value="InterPro"/>
</dbReference>
<dbReference type="InterPro" id="IPR050903">
    <property type="entry name" value="Bact_Chemotaxis_MeTrfase"/>
</dbReference>
<dbReference type="SUPFAM" id="SSF52172">
    <property type="entry name" value="CheY-like"/>
    <property type="match status" value="1"/>
</dbReference>
<dbReference type="SUPFAM" id="SSF47757">
    <property type="entry name" value="Chemotaxis receptor methyltransferase CheR, N-terminal domain"/>
    <property type="match status" value="1"/>
</dbReference>
<evidence type="ECO:0000259" key="13">
    <source>
        <dbReference type="PROSITE" id="PS50110"/>
    </source>
</evidence>
<evidence type="ECO:0000256" key="4">
    <source>
        <dbReference type="ARBA" id="ARBA00022553"/>
    </source>
</evidence>
<evidence type="ECO:0000256" key="10">
    <source>
        <dbReference type="PROSITE-ProRule" id="PRU00169"/>
    </source>
</evidence>
<evidence type="ECO:0000259" key="14">
    <source>
        <dbReference type="PROSITE" id="PS50113"/>
    </source>
</evidence>
<dbReference type="SMART" id="SM00065">
    <property type="entry name" value="GAF"/>
    <property type="match status" value="1"/>
</dbReference>
<dbReference type="GO" id="GO:0008984">
    <property type="term" value="F:protein-glutamate methylesterase activity"/>
    <property type="evidence" value="ECO:0007669"/>
    <property type="project" value="InterPro"/>
</dbReference>
<evidence type="ECO:0000256" key="2">
    <source>
        <dbReference type="ARBA" id="ARBA00001541"/>
    </source>
</evidence>
<dbReference type="SMART" id="SM00138">
    <property type="entry name" value="MeTrc"/>
    <property type="match status" value="1"/>
</dbReference>
<accession>A0A1W6MU24</accession>
<feature type="domain" description="CheR-type methyltransferase" evidence="16">
    <location>
        <begin position="207"/>
        <end position="473"/>
    </location>
</feature>
<dbReference type="InterPro" id="IPR000780">
    <property type="entry name" value="CheR_MeTrfase"/>
</dbReference>
<dbReference type="Gene3D" id="3.40.50.180">
    <property type="entry name" value="Methylesterase CheB, C-terminal domain"/>
    <property type="match status" value="1"/>
</dbReference>
<evidence type="ECO:0000256" key="8">
    <source>
        <dbReference type="ARBA" id="ARBA00022777"/>
    </source>
</evidence>